<sequence length="241" mass="27480">MDVEVFIPCCIDQFTPQTGENLILLLQKLGHNVIYNKEQTCCGRLLYDNGNWTEAKEIGEKFINNFGIRNYIVGCSTSCIGYIKNNMSKLFYNTSSHNIYKYINEHIVDITEFLVDVTQTIDVGAYFPHKVSIHYNCHSLNEYNLVEETKLILQNVNGLEIVSPNTNNFCCGFGGMFSLFNESVSMALAQKKVEQALSEGADYIVSTDQSCLLHMQSYINLHNFNLKTIHIVDLLFNKEEL</sequence>
<dbReference type="PANTHER" id="PTHR30296:SF0">
    <property type="entry name" value="LACTATE UTILIZATION PROTEIN A"/>
    <property type="match status" value="1"/>
</dbReference>
<protein>
    <submittedName>
        <fullName evidence="2">Lactate utilization protein A</fullName>
    </submittedName>
</protein>
<name>A0A644V4U7_9ZZZZ</name>
<reference evidence="2" key="1">
    <citation type="submission" date="2019-08" db="EMBL/GenBank/DDBJ databases">
        <authorList>
            <person name="Kucharzyk K."/>
            <person name="Murdoch R.W."/>
            <person name="Higgins S."/>
            <person name="Loffler F."/>
        </authorList>
    </citation>
    <scope>NUCLEOTIDE SEQUENCE</scope>
</reference>
<feature type="domain" description="Cysteine-rich" evidence="1">
    <location>
        <begin position="3"/>
        <end position="81"/>
    </location>
</feature>
<dbReference type="InterPro" id="IPR004017">
    <property type="entry name" value="Cys_rich_dom"/>
</dbReference>
<evidence type="ECO:0000259" key="1">
    <source>
        <dbReference type="Pfam" id="PF02754"/>
    </source>
</evidence>
<comment type="caution">
    <text evidence="2">The sequence shown here is derived from an EMBL/GenBank/DDBJ whole genome shotgun (WGS) entry which is preliminary data.</text>
</comment>
<organism evidence="2">
    <name type="scientific">bioreactor metagenome</name>
    <dbReference type="NCBI Taxonomy" id="1076179"/>
    <lineage>
        <taxon>unclassified sequences</taxon>
        <taxon>metagenomes</taxon>
        <taxon>ecological metagenomes</taxon>
    </lineage>
</organism>
<dbReference type="EMBL" id="VSSQ01000212">
    <property type="protein sequence ID" value="MPL85832.1"/>
    <property type="molecule type" value="Genomic_DNA"/>
</dbReference>
<dbReference type="AlphaFoldDB" id="A0A644V4U7"/>
<dbReference type="PANTHER" id="PTHR30296">
    <property type="entry name" value="UNCHARACTERIZED PROTEIN YKGE"/>
    <property type="match status" value="1"/>
</dbReference>
<accession>A0A644V4U7</accession>
<gene>
    <name evidence="2" type="primary">lutA_15</name>
    <name evidence="2" type="ORF">SDC9_31806</name>
</gene>
<feature type="domain" description="Cysteine-rich" evidence="1">
    <location>
        <begin position="131"/>
        <end position="215"/>
    </location>
</feature>
<evidence type="ECO:0000313" key="2">
    <source>
        <dbReference type="EMBL" id="MPL85832.1"/>
    </source>
</evidence>
<proteinExistence type="predicted"/>
<dbReference type="GO" id="GO:0016491">
    <property type="term" value="F:oxidoreductase activity"/>
    <property type="evidence" value="ECO:0007669"/>
    <property type="project" value="UniProtKB-ARBA"/>
</dbReference>
<dbReference type="Pfam" id="PF02754">
    <property type="entry name" value="CCG"/>
    <property type="match status" value="2"/>
</dbReference>
<dbReference type="GO" id="GO:0005829">
    <property type="term" value="C:cytosol"/>
    <property type="evidence" value="ECO:0007669"/>
    <property type="project" value="TreeGrafter"/>
</dbReference>